<dbReference type="GO" id="GO:0016705">
    <property type="term" value="F:oxidoreductase activity, acting on paired donors, with incorporation or reduction of molecular oxygen"/>
    <property type="evidence" value="ECO:0007669"/>
    <property type="project" value="InterPro"/>
</dbReference>
<accession>A0A1E3BCW8</accession>
<dbReference type="PRINTS" id="PR00463">
    <property type="entry name" value="EP450I"/>
</dbReference>
<evidence type="ECO:0000256" key="2">
    <source>
        <dbReference type="ARBA" id="ARBA00010617"/>
    </source>
</evidence>
<dbReference type="GO" id="GO:0020037">
    <property type="term" value="F:heme binding"/>
    <property type="evidence" value="ECO:0007669"/>
    <property type="project" value="InterPro"/>
</dbReference>
<feature type="binding site" description="axial binding residue" evidence="8">
    <location>
        <position position="438"/>
    </location>
    <ligand>
        <name>heme</name>
        <dbReference type="ChEBI" id="CHEBI:30413"/>
    </ligand>
    <ligandPart>
        <name>Fe</name>
        <dbReference type="ChEBI" id="CHEBI:18248"/>
    </ligandPart>
</feature>
<dbReference type="InterPro" id="IPR036396">
    <property type="entry name" value="Cyt_P450_sf"/>
</dbReference>
<evidence type="ECO:0000256" key="8">
    <source>
        <dbReference type="PIRSR" id="PIRSR602401-1"/>
    </source>
</evidence>
<evidence type="ECO:0000256" key="7">
    <source>
        <dbReference type="ARBA" id="ARBA00023033"/>
    </source>
</evidence>
<comment type="caution">
    <text evidence="10">The sequence shown here is derived from an EMBL/GenBank/DDBJ whole genome shotgun (WGS) entry which is preliminary data.</text>
</comment>
<keyword evidence="6 8" id="KW-0408">Iron</keyword>
<evidence type="ECO:0000313" key="11">
    <source>
        <dbReference type="Proteomes" id="UP000094569"/>
    </source>
</evidence>
<dbReference type="PANTHER" id="PTHR24305:SF230">
    <property type="entry name" value="P450, PUTATIVE (EUROFUNG)-RELATED"/>
    <property type="match status" value="1"/>
</dbReference>
<proteinExistence type="inferred from homology"/>
<evidence type="ECO:0000256" key="4">
    <source>
        <dbReference type="ARBA" id="ARBA00022723"/>
    </source>
</evidence>
<evidence type="ECO:0000256" key="9">
    <source>
        <dbReference type="RuleBase" id="RU000461"/>
    </source>
</evidence>
<dbReference type="GO" id="GO:0004497">
    <property type="term" value="F:monooxygenase activity"/>
    <property type="evidence" value="ECO:0007669"/>
    <property type="project" value="UniProtKB-KW"/>
</dbReference>
<dbReference type="STRING" id="573508.A0A1E3BCW8"/>
<gene>
    <name evidence="10" type="ORF">SI65_05401</name>
</gene>
<dbReference type="CDD" id="cd11058">
    <property type="entry name" value="CYP60B-like"/>
    <property type="match status" value="1"/>
</dbReference>
<dbReference type="PROSITE" id="PS00086">
    <property type="entry name" value="CYTOCHROME_P450"/>
    <property type="match status" value="1"/>
</dbReference>
<dbReference type="Proteomes" id="UP000094569">
    <property type="component" value="Unassembled WGS sequence"/>
</dbReference>
<dbReference type="SUPFAM" id="SSF48264">
    <property type="entry name" value="Cytochrome P450"/>
    <property type="match status" value="1"/>
</dbReference>
<dbReference type="VEuPathDB" id="FungiDB:SI65_05401"/>
<dbReference type="EMBL" id="JXNT01000005">
    <property type="protein sequence ID" value="ODM18784.1"/>
    <property type="molecule type" value="Genomic_DNA"/>
</dbReference>
<keyword evidence="7 9" id="KW-0503">Monooxygenase</keyword>
<dbReference type="InterPro" id="IPR050121">
    <property type="entry name" value="Cytochrome_P450_monoxygenase"/>
</dbReference>
<keyword evidence="4 8" id="KW-0479">Metal-binding</keyword>
<evidence type="ECO:0000256" key="1">
    <source>
        <dbReference type="ARBA" id="ARBA00001971"/>
    </source>
</evidence>
<dbReference type="AlphaFoldDB" id="A0A1E3BCW8"/>
<reference evidence="10 11" key="1">
    <citation type="journal article" date="2016" name="BMC Genomics">
        <title>Comparative genomic and transcriptomic analyses of the Fuzhuan brick tea-fermentation fungus Aspergillus cristatus.</title>
        <authorList>
            <person name="Ge Y."/>
            <person name="Wang Y."/>
            <person name="Liu Y."/>
            <person name="Tan Y."/>
            <person name="Ren X."/>
            <person name="Zhang X."/>
            <person name="Hyde K.D."/>
            <person name="Liu Y."/>
            <person name="Liu Z."/>
        </authorList>
    </citation>
    <scope>NUCLEOTIDE SEQUENCE [LARGE SCALE GENOMIC DNA]</scope>
    <source>
        <strain evidence="10 11">GZAAS20.1005</strain>
    </source>
</reference>
<dbReference type="OrthoDB" id="1470350at2759"/>
<keyword evidence="11" id="KW-1185">Reference proteome</keyword>
<evidence type="ECO:0000313" key="10">
    <source>
        <dbReference type="EMBL" id="ODM18784.1"/>
    </source>
</evidence>
<sequence>MAFALISLAFAYLFYLLLATISTLYFHQLCNIPGPKLWIAFPILRYIALVRGQLDIHMQAFHKKYGEVVRFGPDEVSFITAQAWKDIYGHGHRQLPKVPHSTSNPSDIISANDSDHSRLRRALSHAFSVNGLQSQEPILQSHVDKLIGRLKDIAASPTPEADMVKWYNLTTFDLIGDLAFGEPFGGLESSEYHHWVATIFQAIRGMAFVKLKNAYPLFFRVLSFFLAPKRLMEARKRQIEYSRTTVQKRLQNQTNRSCTDFIDSMLQHRGEKDKEITDQEIEANANVLIIGGSETTATLLSGITYWLLRTPDAMRKVTEEVRSIMKTEREITFHNTANLPYMLACLNEALRIYPPVASGLQRMTIPPGLTQISGYQIPPGTKVSVHQTAAYRSPLNFHTPDHFIPERWLPETKDDPYSSFYNDKRSVLQPFSVGPRNCIGKNLAYNEMRVILARVLWNFDLELCAESRGWERQRSYLTWEKPPLVYTLSKLNPAS</sequence>
<evidence type="ECO:0008006" key="12">
    <source>
        <dbReference type="Google" id="ProtNLM"/>
    </source>
</evidence>
<dbReference type="Gene3D" id="1.10.630.10">
    <property type="entry name" value="Cytochrome P450"/>
    <property type="match status" value="1"/>
</dbReference>
<keyword evidence="3 8" id="KW-0349">Heme</keyword>
<protein>
    <recommendedName>
        <fullName evidence="12">Isotrichodermin C-15 hydroxylase</fullName>
    </recommendedName>
</protein>
<dbReference type="GO" id="GO:0005506">
    <property type="term" value="F:iron ion binding"/>
    <property type="evidence" value="ECO:0007669"/>
    <property type="project" value="InterPro"/>
</dbReference>
<evidence type="ECO:0000256" key="6">
    <source>
        <dbReference type="ARBA" id="ARBA00023004"/>
    </source>
</evidence>
<dbReference type="InterPro" id="IPR001128">
    <property type="entry name" value="Cyt_P450"/>
</dbReference>
<organism evidence="10 11">
    <name type="scientific">Aspergillus cristatus</name>
    <name type="common">Chinese Fuzhuan brick tea-fermentation fungus</name>
    <name type="synonym">Eurotium cristatum</name>
    <dbReference type="NCBI Taxonomy" id="573508"/>
    <lineage>
        <taxon>Eukaryota</taxon>
        <taxon>Fungi</taxon>
        <taxon>Dikarya</taxon>
        <taxon>Ascomycota</taxon>
        <taxon>Pezizomycotina</taxon>
        <taxon>Eurotiomycetes</taxon>
        <taxon>Eurotiomycetidae</taxon>
        <taxon>Eurotiales</taxon>
        <taxon>Aspergillaceae</taxon>
        <taxon>Aspergillus</taxon>
        <taxon>Aspergillus subgen. Aspergillus</taxon>
    </lineage>
</organism>
<name>A0A1E3BCW8_ASPCR</name>
<comment type="cofactor">
    <cofactor evidence="1 8">
        <name>heme</name>
        <dbReference type="ChEBI" id="CHEBI:30413"/>
    </cofactor>
</comment>
<comment type="similarity">
    <text evidence="2 9">Belongs to the cytochrome P450 family.</text>
</comment>
<dbReference type="Pfam" id="PF00067">
    <property type="entry name" value="p450"/>
    <property type="match status" value="1"/>
</dbReference>
<dbReference type="InterPro" id="IPR017972">
    <property type="entry name" value="Cyt_P450_CS"/>
</dbReference>
<dbReference type="InterPro" id="IPR002401">
    <property type="entry name" value="Cyt_P450_E_grp-I"/>
</dbReference>
<keyword evidence="5 9" id="KW-0560">Oxidoreductase</keyword>
<evidence type="ECO:0000256" key="3">
    <source>
        <dbReference type="ARBA" id="ARBA00022617"/>
    </source>
</evidence>
<evidence type="ECO:0000256" key="5">
    <source>
        <dbReference type="ARBA" id="ARBA00023002"/>
    </source>
</evidence>
<dbReference type="PRINTS" id="PR00385">
    <property type="entry name" value="P450"/>
</dbReference>
<dbReference type="PANTHER" id="PTHR24305">
    <property type="entry name" value="CYTOCHROME P450"/>
    <property type="match status" value="1"/>
</dbReference>